<keyword evidence="6 12" id="KW-0732">Signal</keyword>
<dbReference type="Gene3D" id="3.40.630.10">
    <property type="entry name" value="Zn peptidases"/>
    <property type="match status" value="1"/>
</dbReference>
<evidence type="ECO:0000256" key="8">
    <source>
        <dbReference type="ARBA" id="ARBA00022833"/>
    </source>
</evidence>
<dbReference type="InterPro" id="IPR057246">
    <property type="entry name" value="CARBOXYPEPT_ZN_1"/>
</dbReference>
<keyword evidence="8" id="KW-0862">Zinc</keyword>
<evidence type="ECO:0000256" key="11">
    <source>
        <dbReference type="PROSITE-ProRule" id="PRU01379"/>
    </source>
</evidence>
<dbReference type="PROSITE" id="PS00132">
    <property type="entry name" value="CARBOXYPEPT_ZN_1"/>
    <property type="match status" value="1"/>
</dbReference>
<dbReference type="GO" id="GO:0005615">
    <property type="term" value="C:extracellular space"/>
    <property type="evidence" value="ECO:0007669"/>
    <property type="project" value="TreeGrafter"/>
</dbReference>
<keyword evidence="3" id="KW-0121">Carboxypeptidase</keyword>
<evidence type="ECO:0000259" key="13">
    <source>
        <dbReference type="PROSITE" id="PS52035"/>
    </source>
</evidence>
<dbReference type="Proteomes" id="UP000829999">
    <property type="component" value="Chromosome 9"/>
</dbReference>
<keyword evidence="7" id="KW-0378">Hydrolase</keyword>
<evidence type="ECO:0000256" key="3">
    <source>
        <dbReference type="ARBA" id="ARBA00022645"/>
    </source>
</evidence>
<dbReference type="GO" id="GO:0008270">
    <property type="term" value="F:zinc ion binding"/>
    <property type="evidence" value="ECO:0007669"/>
    <property type="project" value="InterPro"/>
</dbReference>
<evidence type="ECO:0000313" key="15">
    <source>
        <dbReference type="RefSeq" id="XP_035443457.2"/>
    </source>
</evidence>
<dbReference type="Pfam" id="PF02244">
    <property type="entry name" value="Propep_M14"/>
    <property type="match status" value="1"/>
</dbReference>
<keyword evidence="10" id="KW-1015">Disulfide bond</keyword>
<dbReference type="GO" id="GO:0004181">
    <property type="term" value="F:metallocarboxypeptidase activity"/>
    <property type="evidence" value="ECO:0007669"/>
    <property type="project" value="InterPro"/>
</dbReference>
<dbReference type="InterPro" id="IPR036990">
    <property type="entry name" value="M14A-like_propep"/>
</dbReference>
<evidence type="ECO:0000256" key="5">
    <source>
        <dbReference type="ARBA" id="ARBA00022723"/>
    </source>
</evidence>
<keyword evidence="14" id="KW-1185">Reference proteome</keyword>
<dbReference type="SMART" id="SM00631">
    <property type="entry name" value="Zn_pept"/>
    <property type="match status" value="1"/>
</dbReference>
<comment type="similarity">
    <text evidence="2 11">Belongs to the peptidase M14 family.</text>
</comment>
<dbReference type="RefSeq" id="XP_035443459.2">
    <property type="nucleotide sequence ID" value="XM_035587566.2"/>
</dbReference>
<feature type="signal peptide" evidence="12">
    <location>
        <begin position="1"/>
        <end position="22"/>
    </location>
</feature>
<evidence type="ECO:0000256" key="10">
    <source>
        <dbReference type="ARBA" id="ARBA00023157"/>
    </source>
</evidence>
<gene>
    <name evidence="15 16" type="primary">LOC118271472</name>
</gene>
<dbReference type="InterPro" id="IPR000834">
    <property type="entry name" value="Peptidase_M14"/>
</dbReference>
<dbReference type="PANTHER" id="PTHR11705">
    <property type="entry name" value="PROTEASE FAMILY M14 CARBOXYPEPTIDASE A,B"/>
    <property type="match status" value="1"/>
</dbReference>
<protein>
    <submittedName>
        <fullName evidence="15 16">Carboxypeptidase B-like</fullName>
    </submittedName>
</protein>
<reference evidence="15 16" key="1">
    <citation type="submission" date="2025-04" db="UniProtKB">
        <authorList>
            <consortium name="RefSeq"/>
        </authorList>
    </citation>
    <scope>IDENTIFICATION</scope>
    <source>
        <tissue evidence="15 16">Whole larval tissue</tissue>
    </source>
</reference>
<evidence type="ECO:0000256" key="6">
    <source>
        <dbReference type="ARBA" id="ARBA00022729"/>
    </source>
</evidence>
<keyword evidence="5" id="KW-0479">Metal-binding</keyword>
<dbReference type="Gene3D" id="3.30.70.340">
    <property type="entry name" value="Metallocarboxypeptidase-like"/>
    <property type="match status" value="1"/>
</dbReference>
<dbReference type="RefSeq" id="XP_035443457.2">
    <property type="nucleotide sequence ID" value="XM_035587564.2"/>
</dbReference>
<dbReference type="Pfam" id="PF00246">
    <property type="entry name" value="Peptidase_M14"/>
    <property type="match status" value="1"/>
</dbReference>
<evidence type="ECO:0000256" key="7">
    <source>
        <dbReference type="ARBA" id="ARBA00022801"/>
    </source>
</evidence>
<dbReference type="SUPFAM" id="SSF53187">
    <property type="entry name" value="Zn-dependent exopeptidases"/>
    <property type="match status" value="1"/>
</dbReference>
<dbReference type="AlphaFoldDB" id="A0A9R0D7J7"/>
<keyword evidence="9" id="KW-0482">Metalloprotease</keyword>
<evidence type="ECO:0000313" key="14">
    <source>
        <dbReference type="Proteomes" id="UP000829999"/>
    </source>
</evidence>
<dbReference type="PANTHER" id="PTHR11705:SF140">
    <property type="entry name" value="FI02848P-RELATED"/>
    <property type="match status" value="1"/>
</dbReference>
<dbReference type="PROSITE" id="PS52035">
    <property type="entry name" value="PEPTIDASE_M14"/>
    <property type="match status" value="1"/>
</dbReference>
<dbReference type="FunFam" id="3.40.630.10:FF:000084">
    <property type="entry name" value="Carboxypeptidase B2"/>
    <property type="match status" value="1"/>
</dbReference>
<evidence type="ECO:0000256" key="12">
    <source>
        <dbReference type="SAM" id="SignalP"/>
    </source>
</evidence>
<dbReference type="GeneID" id="118271472"/>
<proteinExistence type="inferred from homology"/>
<comment type="cofactor">
    <cofactor evidence="1">
        <name>Zn(2+)</name>
        <dbReference type="ChEBI" id="CHEBI:29105"/>
    </cofactor>
</comment>
<dbReference type="OrthoDB" id="3626597at2759"/>
<sequence length="434" mass="49614">MVGVYLLRKIVLLTVLTGSILAKHEQYKGWKSYFIVATTNVQVQKLYEVVENLDLDFLGPILLDREAVVLVQPKYNAGFMDIAKKLGIKYWTHVADVKKALDHDDEVMDDWCAGRTNHYPYNSYQPLNAIYDYMAYIENKYSKTVRMRIPKVSFEKRPIRYLKISTTNFLDESKPVIFISGGIHAREWISPATIVYAIRKLTEDVTEPDLLNNFDWILLPVLNPDGYEFTFIHDRFWRKNRSVNSYHNKRCPGVDGNRNYGILWRTVGTSNNPCSEIYGGNKAFSEMETQVVRDVFREYINRVDLYIDMHSYGSMVLYSWAHDGSSSNYSQVLHSVGVAMAQAMDYYTLANFPRYTVGNSAKILNYKASGTAKDYAHFLGVPLSYAIELPGLSNGTQGFHLEPKFIESIGKATWAGIAVGAQRAKKFRSGLKLR</sequence>
<dbReference type="PRINTS" id="PR00765">
    <property type="entry name" value="CRBOXYPTASEA"/>
</dbReference>
<organism evidence="14 16">
    <name type="scientific">Spodoptera frugiperda</name>
    <name type="common">Fall armyworm</name>
    <dbReference type="NCBI Taxonomy" id="7108"/>
    <lineage>
        <taxon>Eukaryota</taxon>
        <taxon>Metazoa</taxon>
        <taxon>Ecdysozoa</taxon>
        <taxon>Arthropoda</taxon>
        <taxon>Hexapoda</taxon>
        <taxon>Insecta</taxon>
        <taxon>Pterygota</taxon>
        <taxon>Neoptera</taxon>
        <taxon>Endopterygota</taxon>
        <taxon>Lepidoptera</taxon>
        <taxon>Glossata</taxon>
        <taxon>Ditrysia</taxon>
        <taxon>Noctuoidea</taxon>
        <taxon>Noctuidae</taxon>
        <taxon>Amphipyrinae</taxon>
        <taxon>Spodoptera</taxon>
    </lineage>
</organism>
<feature type="active site" description="Proton donor/acceptor" evidence="11">
    <location>
        <position position="388"/>
    </location>
</feature>
<evidence type="ECO:0000313" key="16">
    <source>
        <dbReference type="RefSeq" id="XP_035443459.2"/>
    </source>
</evidence>
<dbReference type="InterPro" id="IPR003146">
    <property type="entry name" value="M14A_act_pep"/>
</dbReference>
<dbReference type="SUPFAM" id="SSF54897">
    <property type="entry name" value="Protease propeptides/inhibitors"/>
    <property type="match status" value="1"/>
</dbReference>
<evidence type="ECO:0000256" key="1">
    <source>
        <dbReference type="ARBA" id="ARBA00001947"/>
    </source>
</evidence>
<feature type="chain" id="PRO_5044700520" evidence="12">
    <location>
        <begin position="23"/>
        <end position="434"/>
    </location>
</feature>
<evidence type="ECO:0000256" key="9">
    <source>
        <dbReference type="ARBA" id="ARBA00023049"/>
    </source>
</evidence>
<dbReference type="GO" id="GO:0006508">
    <property type="term" value="P:proteolysis"/>
    <property type="evidence" value="ECO:0007669"/>
    <property type="project" value="UniProtKB-KW"/>
</dbReference>
<feature type="domain" description="Peptidase M14" evidence="13">
    <location>
        <begin position="123"/>
        <end position="424"/>
    </location>
</feature>
<evidence type="ECO:0000256" key="4">
    <source>
        <dbReference type="ARBA" id="ARBA00022670"/>
    </source>
</evidence>
<accession>A0A9R0D7J7</accession>
<keyword evidence="4" id="KW-0645">Protease</keyword>
<name>A0A9R0D7J7_SPOFR</name>
<evidence type="ECO:0000256" key="2">
    <source>
        <dbReference type="ARBA" id="ARBA00005988"/>
    </source>
</evidence>